<evidence type="ECO:0000313" key="4">
    <source>
        <dbReference type="EMBL" id="GAA1514638.1"/>
    </source>
</evidence>
<feature type="region of interest" description="Disordered" evidence="2">
    <location>
        <begin position="1"/>
        <end position="20"/>
    </location>
</feature>
<feature type="compositionally biased region" description="Pro residues" evidence="2">
    <location>
        <begin position="428"/>
        <end position="443"/>
    </location>
</feature>
<feature type="compositionally biased region" description="Low complexity" evidence="2">
    <location>
        <begin position="484"/>
        <end position="500"/>
    </location>
</feature>
<dbReference type="InterPro" id="IPR050356">
    <property type="entry name" value="SulA_CellDiv_inhibitor"/>
</dbReference>
<dbReference type="PANTHER" id="PTHR35369:SF2">
    <property type="entry name" value="BLR3025 PROTEIN"/>
    <property type="match status" value="1"/>
</dbReference>
<keyword evidence="5" id="KW-1185">Reference proteome</keyword>
<accession>A0ABN2A9V1</accession>
<dbReference type="EMBL" id="BAAANC010000001">
    <property type="protein sequence ID" value="GAA1514638.1"/>
    <property type="molecule type" value="Genomic_DNA"/>
</dbReference>
<feature type="compositionally biased region" description="Low complexity" evidence="2">
    <location>
        <begin position="523"/>
        <end position="541"/>
    </location>
</feature>
<evidence type="ECO:0000259" key="3">
    <source>
        <dbReference type="Pfam" id="PF00817"/>
    </source>
</evidence>
<dbReference type="InterPro" id="IPR043502">
    <property type="entry name" value="DNA/RNA_pol_sf"/>
</dbReference>
<feature type="region of interest" description="Disordered" evidence="2">
    <location>
        <begin position="412"/>
        <end position="449"/>
    </location>
</feature>
<keyword evidence="1" id="KW-0227">DNA damage</keyword>
<comment type="caution">
    <text evidence="4">The sequence shown here is derived from an EMBL/GenBank/DDBJ whole genome shotgun (WGS) entry which is preliminary data.</text>
</comment>
<reference evidence="4 5" key="1">
    <citation type="journal article" date="2019" name="Int. J. Syst. Evol. Microbiol.">
        <title>The Global Catalogue of Microorganisms (GCM) 10K type strain sequencing project: providing services to taxonomists for standard genome sequencing and annotation.</title>
        <authorList>
            <consortium name="The Broad Institute Genomics Platform"/>
            <consortium name="The Broad Institute Genome Sequencing Center for Infectious Disease"/>
            <person name="Wu L."/>
            <person name="Ma J."/>
        </authorList>
    </citation>
    <scope>NUCLEOTIDE SEQUENCE [LARGE SCALE GENOMIC DNA]</scope>
    <source>
        <strain evidence="4 5">JCM 14303</strain>
    </source>
</reference>
<feature type="region of interest" description="Disordered" evidence="2">
    <location>
        <begin position="516"/>
        <end position="570"/>
    </location>
</feature>
<dbReference type="RefSeq" id="WP_344170409.1">
    <property type="nucleotide sequence ID" value="NZ_BAAANC010000001.1"/>
</dbReference>
<organism evidence="4 5">
    <name type="scientific">Kribbella lupini</name>
    <dbReference type="NCBI Taxonomy" id="291602"/>
    <lineage>
        <taxon>Bacteria</taxon>
        <taxon>Bacillati</taxon>
        <taxon>Actinomycetota</taxon>
        <taxon>Actinomycetes</taxon>
        <taxon>Propionibacteriales</taxon>
        <taxon>Kribbellaceae</taxon>
        <taxon>Kribbella</taxon>
    </lineage>
</organism>
<feature type="compositionally biased region" description="Low complexity" evidence="2">
    <location>
        <begin position="8"/>
        <end position="20"/>
    </location>
</feature>
<protein>
    <recommendedName>
        <fullName evidence="3">UmuC domain-containing protein</fullName>
    </recommendedName>
</protein>
<dbReference type="Pfam" id="PF00817">
    <property type="entry name" value="IMS"/>
    <property type="match status" value="1"/>
</dbReference>
<dbReference type="PANTHER" id="PTHR35369">
    <property type="entry name" value="BLR3025 PROTEIN-RELATED"/>
    <property type="match status" value="1"/>
</dbReference>
<dbReference type="Proteomes" id="UP001500363">
    <property type="component" value="Unassembled WGS sequence"/>
</dbReference>
<dbReference type="Gene3D" id="3.40.1170.60">
    <property type="match status" value="1"/>
</dbReference>
<evidence type="ECO:0000313" key="5">
    <source>
        <dbReference type="Proteomes" id="UP001500363"/>
    </source>
</evidence>
<dbReference type="InterPro" id="IPR001126">
    <property type="entry name" value="UmuC"/>
</dbReference>
<feature type="compositionally biased region" description="Low complexity" evidence="2">
    <location>
        <begin position="551"/>
        <end position="560"/>
    </location>
</feature>
<evidence type="ECO:0000256" key="2">
    <source>
        <dbReference type="SAM" id="MobiDB-lite"/>
    </source>
</evidence>
<feature type="region of interest" description="Disordered" evidence="2">
    <location>
        <begin position="484"/>
        <end position="504"/>
    </location>
</feature>
<gene>
    <name evidence="4" type="ORF">GCM10009741_11320</name>
</gene>
<name>A0ABN2A9V1_9ACTN</name>
<feature type="domain" description="UmuC" evidence="3">
    <location>
        <begin position="49"/>
        <end position="169"/>
    </location>
</feature>
<sequence>MAVSQQPVQGGRRSAGSGSARQVGMRTMVVWVPDWPVLAAASVEGVSPDAPLAVLLKGRVLASSAAARAEGVRRGLRARDAQSRCPELLVLKYDPVIDARAFDPVIGCLEALTPGVQVIRPGMCALKARGPSRFYGSEPAAAEKLLDRLETYDVPGGRVGIADGPFAAEQAARAASAQTRVKVIPTGGSAEFLAPLTVDTLERPELTDLLRRLGLRSLGAFARLPATEVLTRFGPDGAFAHRLARGDDDRAVVARQVPPELTRTLDFEPPVDRVDQVAFAVRTVADELVGRLTALGLVCTTLRVEVGTESGRVHEREWLHPRWFAPGDVVDRVRWQLQGSGTATSELTSPVVRLRLVPERVDPVGAHVDTLWGSGPDERIHRALSRVQSMLGHGAVVTPVIGGGRGYADRQTLIPWGDPLTPDRSPDSPWPGSLPGPTAPPAPAAATATPVAAAPAPIASAPTSVPGAPTPVAAAPTPVSAASAPVHAAPAPGGSMPAGPTSVSVAPAAGPSMPIGPTPVPPVRAASSPRAASVSVLHSAPAPAPSPSKPSAPATHRPLPTTTPLPLPSTSGWPVPVPTLVYPTPHPAEVLSADGRPVTVSARGALSGAPSVFRLLPAPQVADSNKLYPITAWAGPWPVEERWWDSDTENRLARFQLVTADGRAWLAAIQNTHWWIEASYD</sequence>
<dbReference type="CDD" id="cd03468">
    <property type="entry name" value="PolY_like"/>
    <property type="match status" value="1"/>
</dbReference>
<proteinExistence type="predicted"/>
<evidence type="ECO:0000256" key="1">
    <source>
        <dbReference type="ARBA" id="ARBA00022763"/>
    </source>
</evidence>
<dbReference type="SUPFAM" id="SSF56672">
    <property type="entry name" value="DNA/RNA polymerases"/>
    <property type="match status" value="1"/>
</dbReference>